<dbReference type="Proteomes" id="UP001253439">
    <property type="component" value="Unassembled WGS sequence"/>
</dbReference>
<sequence length="1025" mass="105909">MVFDELEVGAKISSKGFTSGVDRMESASSGLKNAIATLSASTSSAASGLSDVGDEAVQSAGEAMAAESNLDNLGEELTDTATGAALAANRLDSVGDEMTEAGAKATTASAGVTGLRASMFGLSGSLTTVVPAATGLAGAFAAIGTASAPVITGLAGVAGGFASVAGVLGGGLLAGAVTHMEELKAAVKTAKTEVKAAIKPIGELFGPVLLQGVEALPTLAKRIVATTGDLRPFRDALQEIGQTAMTAIPEATAAFVDFARQTLPIFTGVTKAILNGLAPAIQFLSGELSDLRSGFADVSGPLEQFWKRTDDLRAAVAPVVDQIQRLAKLAVIAGTKIGGRLLPAFTPLVEILGGALKGFNDVAAALLGVGDATDKTALKIRTFVGTLRAGFQAAVTKATDTAKGFKQQLDNAFGTLQPIVSKALGKVQTTVGRVTGKMETTWDKHGGKVKSTIRDAFNFAKSHPKKTLTTLATVIVPGPLGTIVQAFRDNWNEVKRTVRTAFNSIATIARTTMQSFKKQIVTPVRNTESEFRTNINQMLTEGRQTFAMIRDIVSRVMSTILTNVREQARALKRIWKANLSGSDGILANARTAFNSLWNNIIKPALDTIQAGWQLFGDDIIRIFDGVLGTIQVIGQTGLDALLTTINVILDLISGDWEGAWTNIKNLFQRTWNRIVSWAKSDGKQLLSGAVNIIIDAVKGIFNTFWNWLIGNSFFPDLINAVAGWLESTGKSLVTGAFDAIIGAVETLWEGYKTFLVGESGQGGLIGGIVSSIAGYIGDGGSGFSAITGAFDAVVSTIQTFFENFKTAIVGESGSGGLVGTLVSGIESTLGSIDVSGVKSTLQGVIDKAAEAISKITEATGMSVDTGSSDSESSSDDDDDDDSSGSSGGNVSPGSGDDSTGGTRPGSSVPNNLGPGGPDAGDDQGLGPVNETEGGGTIPGMAKGGIVTGPTNAFIGEGGEDEFVTPASTMERVLRDVAEKAMSGGGGDSIVIEEINVDGSSDMDEQALIQAVRQELERDLLRQVTR</sequence>
<comment type="caution">
    <text evidence="2">The sequence shown here is derived from an EMBL/GenBank/DDBJ whole genome shotgun (WGS) entry which is preliminary data.</text>
</comment>
<dbReference type="EMBL" id="JAMQOM010000002">
    <property type="protein sequence ID" value="MDS0220882.1"/>
    <property type="molecule type" value="Genomic_DNA"/>
</dbReference>
<protein>
    <recommendedName>
        <fullName evidence="4">Phage-related protein</fullName>
    </recommendedName>
</protein>
<organism evidence="2 3">
    <name type="scientific">Haloarcula terrestris</name>
    <dbReference type="NCBI Taxonomy" id="2950533"/>
    <lineage>
        <taxon>Archaea</taxon>
        <taxon>Methanobacteriati</taxon>
        <taxon>Methanobacteriota</taxon>
        <taxon>Stenosarchaea group</taxon>
        <taxon>Halobacteria</taxon>
        <taxon>Halobacteriales</taxon>
        <taxon>Haloarculaceae</taxon>
        <taxon>Haloarcula</taxon>
    </lineage>
</organism>
<dbReference type="RefSeq" id="WP_310895549.1">
    <property type="nucleotide sequence ID" value="NZ_JAMQOM010000002.1"/>
</dbReference>
<name>A0AAE4JG30_9EURY</name>
<evidence type="ECO:0000313" key="2">
    <source>
        <dbReference type="EMBL" id="MDS0220882.1"/>
    </source>
</evidence>
<evidence type="ECO:0000313" key="3">
    <source>
        <dbReference type="Proteomes" id="UP001253439"/>
    </source>
</evidence>
<evidence type="ECO:0000256" key="1">
    <source>
        <dbReference type="SAM" id="MobiDB-lite"/>
    </source>
</evidence>
<feature type="compositionally biased region" description="Low complexity" evidence="1">
    <location>
        <begin position="862"/>
        <end position="871"/>
    </location>
</feature>
<evidence type="ECO:0008006" key="4">
    <source>
        <dbReference type="Google" id="ProtNLM"/>
    </source>
</evidence>
<gene>
    <name evidence="2" type="ORF">NDI54_05875</name>
</gene>
<accession>A0AAE4JG30</accession>
<feature type="region of interest" description="Disordered" evidence="1">
    <location>
        <begin position="860"/>
        <end position="951"/>
    </location>
</feature>
<feature type="compositionally biased region" description="Gly residues" evidence="1">
    <location>
        <begin position="932"/>
        <end position="946"/>
    </location>
</feature>
<feature type="compositionally biased region" description="Low complexity" evidence="1">
    <location>
        <begin position="888"/>
        <end position="907"/>
    </location>
</feature>
<reference evidence="2 3" key="1">
    <citation type="submission" date="2022-06" db="EMBL/GenBank/DDBJ databases">
        <title>Haloarcula sp. a new haloarchaeum isolate from saline soil.</title>
        <authorList>
            <person name="Strakova D."/>
            <person name="Galisteo C."/>
            <person name="Sanchez-Porro C."/>
            <person name="Ventosa A."/>
        </authorList>
    </citation>
    <scope>NUCLEOTIDE SEQUENCE [LARGE SCALE GENOMIC DNA]</scope>
    <source>
        <strain evidence="2 3">S1AR25-5A</strain>
    </source>
</reference>
<feature type="compositionally biased region" description="Acidic residues" evidence="1">
    <location>
        <begin position="872"/>
        <end position="882"/>
    </location>
</feature>
<keyword evidence="3" id="KW-1185">Reference proteome</keyword>
<dbReference type="Gene3D" id="1.20.120.20">
    <property type="entry name" value="Apolipoprotein"/>
    <property type="match status" value="1"/>
</dbReference>
<dbReference type="AlphaFoldDB" id="A0AAE4JG30"/>
<proteinExistence type="predicted"/>